<dbReference type="EMBL" id="PGWX01000388">
    <property type="protein sequence ID" value="PPJ72078.1"/>
    <property type="molecule type" value="Genomic_DNA"/>
</dbReference>
<reference evidence="2 5" key="2">
    <citation type="submission" date="2023-08" db="EMBL/GenBank/DDBJ databases">
        <title>Genomic surveillance of Staphylococcus haemolyticus neonatal outbreak in southern France.</title>
        <authorList>
            <person name="Magnan C."/>
            <person name="Morsli M."/>
            <person name="Thiery B."/>
            <person name="Salipante F."/>
            <person name="Attar J."/>
            <person name="Massimo D.M."/>
            <person name="Ory J."/>
            <person name="Pantel A."/>
            <person name="Lavigne J.-P."/>
        </authorList>
    </citation>
    <scope>NUCLEOTIDE SEQUENCE [LARGE SCALE GENOMIC DNA]</scope>
    <source>
        <strain evidence="2 5">NSH026</strain>
    </source>
</reference>
<dbReference type="SUPFAM" id="SSF55729">
    <property type="entry name" value="Acyl-CoA N-acyltransferases (Nat)"/>
    <property type="match status" value="1"/>
</dbReference>
<protein>
    <submittedName>
        <fullName evidence="3">N-acetyltransferase</fullName>
        <ecNumber evidence="2">2.3.1.-</ecNumber>
    </submittedName>
</protein>
<sequence>MRLFLSTLTEMDYIETLNKIESSYDDKGQGVGQKQRELISRLRRALNYNYELEVIAKNEAGDIIGHIMLSEINLKADDQRYKALELASLIVDKPYRNEGLGKALVQAVEERAKSQHYTTIVVGCCPAYFEEIGYEPADKHNIFSKETNPSALRVKFLWDQLDEYPHGIVQDADMT</sequence>
<dbReference type="STRING" id="1283.ShL2_02320"/>
<evidence type="ECO:0000313" key="5">
    <source>
        <dbReference type="Proteomes" id="UP001269271"/>
    </source>
</evidence>
<keyword evidence="3" id="KW-0808">Transferase</keyword>
<reference evidence="3 4" key="1">
    <citation type="submission" date="2017-11" db="EMBL/GenBank/DDBJ databases">
        <authorList>
            <person name="Founou R.C."/>
            <person name="Founou L."/>
            <person name="Allam M."/>
            <person name="Ismail A."/>
            <person name="Essack S.Y."/>
        </authorList>
    </citation>
    <scope>NUCLEOTIDE SEQUENCE [LARGE SCALE GENOMIC DNA]</scope>
    <source>
        <strain evidence="3 4">G811N2B1</strain>
    </source>
</reference>
<evidence type="ECO:0000313" key="2">
    <source>
        <dbReference type="EMBL" id="MDT4287058.1"/>
    </source>
</evidence>
<dbReference type="CDD" id="cd04301">
    <property type="entry name" value="NAT_SF"/>
    <property type="match status" value="1"/>
</dbReference>
<comment type="caution">
    <text evidence="3">The sequence shown here is derived from an EMBL/GenBank/DDBJ whole genome shotgun (WGS) entry which is preliminary data.</text>
</comment>
<evidence type="ECO:0000313" key="3">
    <source>
        <dbReference type="EMBL" id="PPJ72078.1"/>
    </source>
</evidence>
<proteinExistence type="predicted"/>
<dbReference type="RefSeq" id="WP_016931393.1">
    <property type="nucleotide sequence ID" value="NZ_CABMHO010000031.1"/>
</dbReference>
<dbReference type="AlphaFoldDB" id="A0A2A1K9Z6"/>
<dbReference type="GO" id="GO:0016747">
    <property type="term" value="F:acyltransferase activity, transferring groups other than amino-acyl groups"/>
    <property type="evidence" value="ECO:0007669"/>
    <property type="project" value="InterPro"/>
</dbReference>
<dbReference type="InterPro" id="IPR016181">
    <property type="entry name" value="Acyl_CoA_acyltransferase"/>
</dbReference>
<evidence type="ECO:0000313" key="4">
    <source>
        <dbReference type="Proteomes" id="UP000238153"/>
    </source>
</evidence>
<keyword evidence="5" id="KW-1185">Reference proteome</keyword>
<organism evidence="3 4">
    <name type="scientific">Staphylococcus haemolyticus</name>
    <dbReference type="NCBI Taxonomy" id="1283"/>
    <lineage>
        <taxon>Bacteria</taxon>
        <taxon>Bacillati</taxon>
        <taxon>Bacillota</taxon>
        <taxon>Bacilli</taxon>
        <taxon>Bacillales</taxon>
        <taxon>Staphylococcaceae</taxon>
        <taxon>Staphylococcus</taxon>
    </lineage>
</organism>
<dbReference type="EMBL" id="JAVSOO010000020">
    <property type="protein sequence ID" value="MDT4287058.1"/>
    <property type="molecule type" value="Genomic_DNA"/>
</dbReference>
<dbReference type="Proteomes" id="UP000238153">
    <property type="component" value="Unassembled WGS sequence"/>
</dbReference>
<dbReference type="InterPro" id="IPR000182">
    <property type="entry name" value="GNAT_dom"/>
</dbReference>
<accession>A0A2A1K9Z6</accession>
<feature type="domain" description="N-acetyltransferase" evidence="1">
    <location>
        <begin position="3"/>
        <end position="159"/>
    </location>
</feature>
<keyword evidence="2" id="KW-0012">Acyltransferase</keyword>
<dbReference type="EC" id="2.3.1.-" evidence="2"/>
<dbReference type="Gene3D" id="3.40.630.30">
    <property type="match status" value="1"/>
</dbReference>
<dbReference type="PROSITE" id="PS51186">
    <property type="entry name" value="GNAT"/>
    <property type="match status" value="1"/>
</dbReference>
<gene>
    <name evidence="3" type="ORF">CV019_11370</name>
    <name evidence="2" type="ORF">RO950_08490</name>
</gene>
<evidence type="ECO:0000259" key="1">
    <source>
        <dbReference type="PROSITE" id="PS51186"/>
    </source>
</evidence>
<dbReference type="Proteomes" id="UP001269271">
    <property type="component" value="Unassembled WGS sequence"/>
</dbReference>
<name>A0A2A1K9Z6_STAHA</name>
<dbReference type="Pfam" id="PF00583">
    <property type="entry name" value="Acetyltransf_1"/>
    <property type="match status" value="1"/>
</dbReference>